<organism evidence="2 3">
    <name type="scientific">Kribbella karoonensis</name>
    <dbReference type="NCBI Taxonomy" id="324851"/>
    <lineage>
        <taxon>Bacteria</taxon>
        <taxon>Bacillati</taxon>
        <taxon>Actinomycetota</taxon>
        <taxon>Actinomycetes</taxon>
        <taxon>Propionibacteriales</taxon>
        <taxon>Kribbellaceae</taxon>
        <taxon>Kribbella</taxon>
    </lineage>
</organism>
<reference evidence="3" key="1">
    <citation type="journal article" date="2019" name="Int. J. Syst. Evol. Microbiol.">
        <title>The Global Catalogue of Microorganisms (GCM) 10K type strain sequencing project: providing services to taxonomists for standard genome sequencing and annotation.</title>
        <authorList>
            <consortium name="The Broad Institute Genomics Platform"/>
            <consortium name="The Broad Institute Genome Sequencing Center for Infectious Disease"/>
            <person name="Wu L."/>
            <person name="Ma J."/>
        </authorList>
    </citation>
    <scope>NUCLEOTIDE SEQUENCE [LARGE SCALE GENOMIC DNA]</scope>
    <source>
        <strain evidence="3">JCM 14304</strain>
    </source>
</reference>
<dbReference type="PANTHER" id="PTHR33231">
    <property type="entry name" value="30S RIBOSOMAL PROTEIN"/>
    <property type="match status" value="1"/>
</dbReference>
<dbReference type="InterPro" id="IPR050574">
    <property type="entry name" value="HPF/YfiA_ribosome-assoc"/>
</dbReference>
<feature type="domain" description="Sigma 54 modulation/S30EA ribosomal protein C-terminal" evidence="1">
    <location>
        <begin position="131"/>
        <end position="185"/>
    </location>
</feature>
<evidence type="ECO:0000313" key="2">
    <source>
        <dbReference type="EMBL" id="GAA1599479.1"/>
    </source>
</evidence>
<keyword evidence="3" id="KW-1185">Reference proteome</keyword>
<dbReference type="EMBL" id="BAAAND010000008">
    <property type="protein sequence ID" value="GAA1599479.1"/>
    <property type="molecule type" value="Genomic_DNA"/>
</dbReference>
<name>A0ABP4Q8K6_9ACTN</name>
<gene>
    <name evidence="2" type="ORF">GCM10009742_54090</name>
</gene>
<dbReference type="InterPro" id="IPR038416">
    <property type="entry name" value="Ribosom_S30AE_C_sf"/>
</dbReference>
<accession>A0ABP4Q8K6</accession>
<proteinExistence type="predicted"/>
<evidence type="ECO:0000313" key="3">
    <source>
        <dbReference type="Proteomes" id="UP001500190"/>
    </source>
</evidence>
<dbReference type="Proteomes" id="UP001500190">
    <property type="component" value="Unassembled WGS sequence"/>
</dbReference>
<feature type="domain" description="Sigma 54 modulation/S30EA ribosomal protein C-terminal" evidence="1">
    <location>
        <begin position="208"/>
        <end position="251"/>
    </location>
</feature>
<protein>
    <submittedName>
        <fullName evidence="2">HPF/RaiA family ribosome-associated protein</fullName>
    </submittedName>
</protein>
<evidence type="ECO:0000259" key="1">
    <source>
        <dbReference type="Pfam" id="PF16321"/>
    </source>
</evidence>
<dbReference type="PANTHER" id="PTHR33231:SF1">
    <property type="entry name" value="30S RIBOSOMAL PROTEIN"/>
    <property type="match status" value="1"/>
</dbReference>
<dbReference type="Pfam" id="PF16321">
    <property type="entry name" value="Ribosom_S30AE_C"/>
    <property type="match status" value="2"/>
</dbReference>
<comment type="caution">
    <text evidence="2">The sequence shown here is derived from an EMBL/GenBank/DDBJ whole genome shotgun (WGS) entry which is preliminary data.</text>
</comment>
<dbReference type="InterPro" id="IPR032528">
    <property type="entry name" value="Ribosom_S30AE_C"/>
</dbReference>
<sequence length="255" mass="28036">MNATFEFALPLRPGTPIPVRTSGIVPTDAAAVIHDHLAPILGALGPHSRVRLTRLPEPGLRRPLVAQVDVQLPAGRRVRAQVAAATMSGLVELLAARTIAQLQLFPDALAECLRDRFTEFPPVPPELLPPERRKVARQKACVPAAMTVAEAIVVLEAMDYRFHLFQERYSRQDSIVLRTGPRRYRVVQTRPNPIGLEVTTPPITLTAADRCSLAIAAGHLDLTGVPFVLFSNKQVNRLQALYTRYDGHYGLLGRA</sequence>
<dbReference type="Gene3D" id="3.30.505.50">
    <property type="entry name" value="Sigma 54 modulation/S30EA ribosomal protein, C-terminal domain"/>
    <property type="match status" value="2"/>
</dbReference>
<dbReference type="RefSeq" id="WP_344196216.1">
    <property type="nucleotide sequence ID" value="NZ_BAAAND010000008.1"/>
</dbReference>